<dbReference type="Pfam" id="PF03059">
    <property type="entry name" value="NAS"/>
    <property type="match status" value="1"/>
</dbReference>
<keyword evidence="3" id="KW-0949">S-adenosyl-L-methionine</keyword>
<keyword evidence="5" id="KW-1185">Reference proteome</keyword>
<dbReference type="InterPro" id="IPR004298">
    <property type="entry name" value="Nicotian_synth"/>
</dbReference>
<evidence type="ECO:0000313" key="5">
    <source>
        <dbReference type="Proteomes" id="UP000005446"/>
    </source>
</evidence>
<evidence type="ECO:0000256" key="2">
    <source>
        <dbReference type="ARBA" id="ARBA00022679"/>
    </source>
</evidence>
<organism evidence="4 5">
    <name type="scientific">Glarea lozoyensis (strain ATCC 74030 / MF5533)</name>
    <dbReference type="NCBI Taxonomy" id="1104152"/>
    <lineage>
        <taxon>Eukaryota</taxon>
        <taxon>Fungi</taxon>
        <taxon>Dikarya</taxon>
        <taxon>Ascomycota</taxon>
        <taxon>Pezizomycotina</taxon>
        <taxon>Leotiomycetes</taxon>
        <taxon>Helotiales</taxon>
        <taxon>Helotiaceae</taxon>
        <taxon>Glarea</taxon>
    </lineage>
</organism>
<keyword evidence="2" id="KW-0808">Transferase</keyword>
<evidence type="ECO:0000256" key="3">
    <source>
        <dbReference type="ARBA" id="ARBA00022691"/>
    </source>
</evidence>
<dbReference type="AlphaFoldDB" id="H0EJ00"/>
<dbReference type="InParanoid" id="H0EJ00"/>
<dbReference type="GO" id="GO:0030410">
    <property type="term" value="F:nicotianamine synthase activity"/>
    <property type="evidence" value="ECO:0007669"/>
    <property type="project" value="InterPro"/>
</dbReference>
<dbReference type="InterPro" id="IPR029063">
    <property type="entry name" value="SAM-dependent_MTases_sf"/>
</dbReference>
<gene>
    <name evidence="4" type="ORF">M7I_2522</name>
</gene>
<comment type="similarity">
    <text evidence="1">Belongs to the nicotianamine synthase (NAS)-like family.</text>
</comment>
<dbReference type="Proteomes" id="UP000005446">
    <property type="component" value="Unassembled WGS sequence"/>
</dbReference>
<name>H0EJ00_GLAL7</name>
<accession>H0EJ00</accession>
<dbReference type="PANTHER" id="PTHR32266:SF12">
    <property type="entry name" value="NICOTIANAMINE SYNTHASE 3"/>
    <property type="match status" value="1"/>
</dbReference>
<dbReference type="PROSITE" id="PS51142">
    <property type="entry name" value="NAS"/>
    <property type="match status" value="1"/>
</dbReference>
<protein>
    <submittedName>
        <fullName evidence="4">Putative Nicotianamine synthase 1</fullName>
    </submittedName>
</protein>
<dbReference type="HOGENOM" id="CLU_1447821_0_0_1"/>
<proteinExistence type="inferred from homology"/>
<sequence>MPGTDALIMDPEIVPTITAILSIHTRLFALQSLVPSPEVNGLFEDLMTICLRPIPNARSSRILSDPRIVEILPALHQLCSLSEFEMEKYWCKRITDSSNPNEELRKFTYFENYVDLTRLELAAIYALDTNPINNWAVTLDEHMFDGTSQRNRGVDKKSQSWFYKLDIGDSRPDEEIEGQDFEYRSFA</sequence>
<evidence type="ECO:0000256" key="1">
    <source>
        <dbReference type="ARBA" id="ARBA00007009"/>
    </source>
</evidence>
<reference evidence="4 5" key="1">
    <citation type="journal article" date="2012" name="Eukaryot. Cell">
        <title>Genome sequence of the fungus Glarea lozoyensis: the first genome sequence of a species from the Helotiaceae family.</title>
        <authorList>
            <person name="Youssar L."/>
            <person name="Gruening B.A."/>
            <person name="Erxleben A."/>
            <person name="Guenther S."/>
            <person name="Huettel W."/>
        </authorList>
    </citation>
    <scope>NUCLEOTIDE SEQUENCE [LARGE SCALE GENOMIC DNA]</scope>
    <source>
        <strain evidence="5">ATCC 74030 / MF5533</strain>
    </source>
</reference>
<comment type="caution">
    <text evidence="4">The sequence shown here is derived from an EMBL/GenBank/DDBJ whole genome shotgun (WGS) entry which is preliminary data.</text>
</comment>
<dbReference type="Gene3D" id="3.40.50.150">
    <property type="entry name" value="Vaccinia Virus protein VP39"/>
    <property type="match status" value="1"/>
</dbReference>
<dbReference type="EMBL" id="AGUE01000053">
    <property type="protein sequence ID" value="EHL01433.1"/>
    <property type="molecule type" value="Genomic_DNA"/>
</dbReference>
<dbReference type="PANTHER" id="PTHR32266">
    <property type="entry name" value="NICOTIANAMINE SYNTHASE 3"/>
    <property type="match status" value="1"/>
</dbReference>
<evidence type="ECO:0000313" key="4">
    <source>
        <dbReference type="EMBL" id="EHL01433.1"/>
    </source>
</evidence>
<dbReference type="OrthoDB" id="1858069at2759"/>
<dbReference type="GO" id="GO:0030418">
    <property type="term" value="P:nicotianamine biosynthetic process"/>
    <property type="evidence" value="ECO:0007669"/>
    <property type="project" value="InterPro"/>
</dbReference>